<organism evidence="2 3">
    <name type="scientific">Thiohalocapsa halophila</name>
    <dbReference type="NCBI Taxonomy" id="69359"/>
    <lineage>
        <taxon>Bacteria</taxon>
        <taxon>Pseudomonadati</taxon>
        <taxon>Pseudomonadota</taxon>
        <taxon>Gammaproteobacteria</taxon>
        <taxon>Chromatiales</taxon>
        <taxon>Chromatiaceae</taxon>
        <taxon>Thiohalocapsa</taxon>
    </lineage>
</organism>
<keyword evidence="1" id="KW-1133">Transmembrane helix</keyword>
<feature type="transmembrane region" description="Helical" evidence="1">
    <location>
        <begin position="410"/>
        <end position="431"/>
    </location>
</feature>
<dbReference type="Gene3D" id="3.30.70.1430">
    <property type="entry name" value="Multidrug efflux transporter AcrB pore domain"/>
    <property type="match status" value="2"/>
</dbReference>
<feature type="transmembrane region" description="Helical" evidence="1">
    <location>
        <begin position="490"/>
        <end position="513"/>
    </location>
</feature>
<keyword evidence="1" id="KW-0812">Transmembrane</keyword>
<dbReference type="Gene3D" id="3.30.70.1320">
    <property type="entry name" value="Multidrug efflux transporter AcrB pore domain like"/>
    <property type="match status" value="1"/>
</dbReference>
<dbReference type="Pfam" id="PF00873">
    <property type="entry name" value="ACR_tran"/>
    <property type="match status" value="1"/>
</dbReference>
<dbReference type="InterPro" id="IPR027463">
    <property type="entry name" value="AcrB_DN_DC_subdom"/>
</dbReference>
<dbReference type="Gene3D" id="3.30.70.1440">
    <property type="entry name" value="Multidrug efflux transporter AcrB pore domain"/>
    <property type="match status" value="1"/>
</dbReference>
<dbReference type="SUPFAM" id="SSF82866">
    <property type="entry name" value="Multidrug efflux transporter AcrB transmembrane domain"/>
    <property type="match status" value="2"/>
</dbReference>
<dbReference type="Gene3D" id="1.20.1640.10">
    <property type="entry name" value="Multidrug efflux transporter AcrB transmembrane domain"/>
    <property type="match status" value="2"/>
</dbReference>
<dbReference type="PRINTS" id="PR00702">
    <property type="entry name" value="ACRIFLAVINRP"/>
</dbReference>
<feature type="transmembrane region" description="Helical" evidence="1">
    <location>
        <begin position="885"/>
        <end position="905"/>
    </location>
</feature>
<feature type="transmembrane region" description="Helical" evidence="1">
    <location>
        <begin position="982"/>
        <end position="1003"/>
    </location>
</feature>
<dbReference type="PANTHER" id="PTHR32063:SF0">
    <property type="entry name" value="SWARMING MOTILITY PROTEIN SWRC"/>
    <property type="match status" value="1"/>
</dbReference>
<feature type="transmembrane region" description="Helical" evidence="1">
    <location>
        <begin position="12"/>
        <end position="32"/>
    </location>
</feature>
<feature type="transmembrane region" description="Helical" evidence="1">
    <location>
        <begin position="384"/>
        <end position="404"/>
    </location>
</feature>
<feature type="transmembrane region" description="Helical" evidence="1">
    <location>
        <begin position="1015"/>
        <end position="1038"/>
    </location>
</feature>
<evidence type="ECO:0000313" key="3">
    <source>
        <dbReference type="Proteomes" id="UP000748752"/>
    </source>
</evidence>
<feature type="transmembrane region" description="Helical" evidence="1">
    <location>
        <begin position="546"/>
        <end position="566"/>
    </location>
</feature>
<feature type="transmembrane region" description="Helical" evidence="1">
    <location>
        <begin position="941"/>
        <end position="962"/>
    </location>
</feature>
<dbReference type="EMBL" id="NRRV01000044">
    <property type="protein sequence ID" value="MBK1632297.1"/>
    <property type="molecule type" value="Genomic_DNA"/>
</dbReference>
<evidence type="ECO:0000256" key="1">
    <source>
        <dbReference type="SAM" id="Phobius"/>
    </source>
</evidence>
<dbReference type="PANTHER" id="PTHR32063">
    <property type="match status" value="1"/>
</dbReference>
<feature type="transmembrane region" description="Helical" evidence="1">
    <location>
        <begin position="912"/>
        <end position="929"/>
    </location>
</feature>
<comment type="caution">
    <text evidence="2">The sequence shown here is derived from an EMBL/GenBank/DDBJ whole genome shotgun (WGS) entry which is preliminary data.</text>
</comment>
<reference evidence="2 3" key="1">
    <citation type="journal article" date="2020" name="Microorganisms">
        <title>Osmotic Adaptation and Compatible Solute Biosynthesis of Phototrophic Bacteria as Revealed from Genome Analyses.</title>
        <authorList>
            <person name="Imhoff J.F."/>
            <person name="Rahn T."/>
            <person name="Kunzel S."/>
            <person name="Keller A."/>
            <person name="Neulinger S.C."/>
        </authorList>
    </citation>
    <scope>NUCLEOTIDE SEQUENCE [LARGE SCALE GENOMIC DNA]</scope>
    <source>
        <strain evidence="2 3">DSM 6210</strain>
    </source>
</reference>
<protein>
    <submittedName>
        <fullName evidence="2">Acriflavin resistance protein</fullName>
    </submittedName>
</protein>
<sequence>MITGLSTWSVRHPIGVVMLTLAVMVLGGFALGRLSLDLLPRIVYPDIRVRVLDPGVPAQVMEDEVTRFLEEQLAVTEGAVAIQSETREGRSAVDLSFRYGEDIDRALRDASNRLDQARRFMPDTIEPPVIYKRDPSQRPVAEYVVSSNLRDAVELRDWVEYTLSRSLLTLPGIAAAEVGGGLEREVSVIADQYRLAGVGLDLLDLRDTLQEANRDVPAGRLMMTDGEISGRIGGRLDTAAQIVDLPLPVAGGAMNERATAGNGAMDNASRAPPGLLRVGDVARVTDGAAPERLRIRLNDEPGIKLSIQKQPLENTVAVVDTVDEALATLDAQGRIPPDIAVRKVDDEARYIRQSLRNAAGAALTGAGLAMLVVYLFLGSIRRTLIIGSAMPIAVLVTFILMAAFGLNLNIMTLGGLALGIGMLVDSTIVMLENIQRHQRLGEGTVPAAVNAAREVTSAILASTSTNLAAVLPFLFIAGLVGLLFRELIFTISAAILASLVVALTLVPALAGRVPATREGLFRRGIDRGIGALQSGYAWLLRRLLPLRWLVVAGFGAWLAFTVPGFFGGEQQFLPELDEGDVQISLWADEGINVERMDRMVRRVEAIVAEQPEVDAVFTTVGGWVFGRSSWENPNRAGIQVLLSPAAERDGLTSDAFIARIKRLVKAEGIPGLRTYYYTSGVRGIRYNRGDDDVSLRIKGPELERLIALADTAIERLQDVPSLSNIQHSNEDVARELSVRLDRRRAASYGLDVEDVGAVLRFALEGQTVTRLIDGDRSIDIRLRLERADVGAPGDLESIILFSNTEPRRPIRLGDISEVDLLPQPAEIMRDRQQRVVEISASVAGDATLEGAIDAALTALDGLTLPRGYTLYEAGALETLQKGRDLGRILLALALFLVLVVMAVQYESLRNPLIILLSVPFALIGVVLGLGQTDTAVSMPVWLGLIMLAGIVVNNAIVLVEFIELRRREAAAMTDAIVGAARLRLRPILMTTLTTVFGMLPLALAFGEGSEMLQPLAIVIVWGLGFSLLVSLLLVPMIYRILGRRGDREPVAAAAEPASA</sequence>
<dbReference type="SUPFAM" id="SSF82693">
    <property type="entry name" value="Multidrug efflux transporter AcrB pore domain, PN1, PN2, PC1 and PC2 subdomains"/>
    <property type="match status" value="3"/>
</dbReference>
<proteinExistence type="predicted"/>
<name>A0ABS1CK71_9GAMM</name>
<feature type="transmembrane region" description="Helical" evidence="1">
    <location>
        <begin position="467"/>
        <end position="484"/>
    </location>
</feature>
<dbReference type="Proteomes" id="UP000748752">
    <property type="component" value="Unassembled WGS sequence"/>
</dbReference>
<gene>
    <name evidence="2" type="ORF">CKO31_16445</name>
</gene>
<dbReference type="SUPFAM" id="SSF82714">
    <property type="entry name" value="Multidrug efflux transporter AcrB TolC docking domain, DN and DC subdomains"/>
    <property type="match status" value="2"/>
</dbReference>
<dbReference type="InterPro" id="IPR001036">
    <property type="entry name" value="Acrflvin-R"/>
</dbReference>
<feature type="transmembrane region" description="Helical" evidence="1">
    <location>
        <begin position="358"/>
        <end position="377"/>
    </location>
</feature>
<dbReference type="Gene3D" id="3.30.2090.10">
    <property type="entry name" value="Multidrug efflux transporter AcrB TolC docking domain, DN and DC subdomains"/>
    <property type="match status" value="2"/>
</dbReference>
<accession>A0ABS1CK71</accession>
<keyword evidence="1" id="KW-0472">Membrane</keyword>
<evidence type="ECO:0000313" key="2">
    <source>
        <dbReference type="EMBL" id="MBK1632297.1"/>
    </source>
</evidence>
<keyword evidence="3" id="KW-1185">Reference proteome</keyword>